<dbReference type="Pfam" id="PF02607">
    <property type="entry name" value="B12-binding_2"/>
    <property type="match status" value="1"/>
</dbReference>
<dbReference type="EMBL" id="SNYL01000010">
    <property type="protein sequence ID" value="TDQ41913.1"/>
    <property type="molecule type" value="Genomic_DNA"/>
</dbReference>
<dbReference type="Gene3D" id="1.10.1660.10">
    <property type="match status" value="1"/>
</dbReference>
<evidence type="ECO:0000256" key="3">
    <source>
        <dbReference type="ARBA" id="ARBA00023125"/>
    </source>
</evidence>
<keyword evidence="8" id="KW-1185">Reference proteome</keyword>
<reference evidence="7 8" key="1">
    <citation type="submission" date="2019-03" db="EMBL/GenBank/DDBJ databases">
        <title>Genomic Encyclopedia of Type Strains, Phase IV (KMG-IV): sequencing the most valuable type-strain genomes for metagenomic binning, comparative biology and taxonomic classification.</title>
        <authorList>
            <person name="Goeker M."/>
        </authorList>
    </citation>
    <scope>NUCLEOTIDE SEQUENCE [LARGE SCALE GENOMIC DNA]</scope>
    <source>
        <strain evidence="7 8">DSM 19605</strain>
    </source>
</reference>
<evidence type="ECO:0000259" key="6">
    <source>
        <dbReference type="PROSITE" id="PS51332"/>
    </source>
</evidence>
<dbReference type="PANTHER" id="PTHR30204:SF69">
    <property type="entry name" value="MERR-FAMILY TRANSCRIPTIONAL REGULATOR"/>
    <property type="match status" value="1"/>
</dbReference>
<dbReference type="InterPro" id="IPR000551">
    <property type="entry name" value="MerR-type_HTH_dom"/>
</dbReference>
<dbReference type="Gene3D" id="3.40.50.280">
    <property type="entry name" value="Cobalamin-binding domain"/>
    <property type="match status" value="1"/>
</dbReference>
<evidence type="ECO:0000256" key="1">
    <source>
        <dbReference type="ARBA" id="ARBA00022491"/>
    </source>
</evidence>
<evidence type="ECO:0000256" key="4">
    <source>
        <dbReference type="ARBA" id="ARBA00023163"/>
    </source>
</evidence>
<dbReference type="GO" id="GO:0003677">
    <property type="term" value="F:DNA binding"/>
    <property type="evidence" value="ECO:0007669"/>
    <property type="project" value="UniProtKB-KW"/>
</dbReference>
<proteinExistence type="predicted"/>
<dbReference type="InterPro" id="IPR036594">
    <property type="entry name" value="Meth_synthase_dom"/>
</dbReference>
<dbReference type="InterPro" id="IPR047057">
    <property type="entry name" value="MerR_fam"/>
</dbReference>
<dbReference type="GO" id="GO:0046872">
    <property type="term" value="F:metal ion binding"/>
    <property type="evidence" value="ECO:0007669"/>
    <property type="project" value="InterPro"/>
</dbReference>
<sequence>MGCAVDASPEPKDVLWSIADVERDTGLGKDTLRVWERRYGFPTPTRDAFGERQYDHAQLLRLRLIKRLMDAGHRPGKVVGLPLEALEALCDEAAGRAAACPVDSIGSTALEPQWIEWLRRNDVDRLRHALQREVMRQGLGAAVERLVAPLCVAVGDAWLRGDVSVFQEHLFSETVRTVLRDAIAAVEASGQELMRRPKVLLTTTPSESHTLGLLMAESFFALEACQRVSLGASTPVPDIVSASRQLGVDVVALSFSAHASRREVLDSLRQLADQLPEGVEVWVGGAAAVLYRKVMPPPVRVLGRASDVTAQVAAWRTRHSAR</sequence>
<dbReference type="Pfam" id="PF13411">
    <property type="entry name" value="MerR_1"/>
    <property type="match status" value="1"/>
</dbReference>
<dbReference type="AlphaFoldDB" id="A0A4R6UA55"/>
<dbReference type="GO" id="GO:0003700">
    <property type="term" value="F:DNA-binding transcription factor activity"/>
    <property type="evidence" value="ECO:0007669"/>
    <property type="project" value="InterPro"/>
</dbReference>
<dbReference type="Gene3D" id="1.10.1240.10">
    <property type="entry name" value="Methionine synthase domain"/>
    <property type="match status" value="1"/>
</dbReference>
<name>A0A4R6UA55_9BURK</name>
<feature type="domain" description="HTH merR-type" evidence="5">
    <location>
        <begin position="15"/>
        <end position="72"/>
    </location>
</feature>
<dbReference type="PROSITE" id="PS50937">
    <property type="entry name" value="HTH_MERR_2"/>
    <property type="match status" value="1"/>
</dbReference>
<accession>A0A4R6UA55</accession>
<dbReference type="PROSITE" id="PS51332">
    <property type="entry name" value="B12_BINDING"/>
    <property type="match status" value="1"/>
</dbReference>
<dbReference type="SUPFAM" id="SSF46955">
    <property type="entry name" value="Putative DNA-binding domain"/>
    <property type="match status" value="1"/>
</dbReference>
<keyword evidence="2" id="KW-0805">Transcription regulation</keyword>
<evidence type="ECO:0000313" key="7">
    <source>
        <dbReference type="EMBL" id="TDQ41913.1"/>
    </source>
</evidence>
<evidence type="ECO:0000256" key="2">
    <source>
        <dbReference type="ARBA" id="ARBA00023015"/>
    </source>
</evidence>
<feature type="domain" description="B12-binding" evidence="6">
    <location>
        <begin position="196"/>
        <end position="322"/>
    </location>
</feature>
<dbReference type="InterPro" id="IPR003759">
    <property type="entry name" value="Cbl-bd_cap"/>
</dbReference>
<gene>
    <name evidence="7" type="ORF">DFR43_11069</name>
</gene>
<dbReference type="SMART" id="SM00422">
    <property type="entry name" value="HTH_MERR"/>
    <property type="match status" value="1"/>
</dbReference>
<dbReference type="InterPro" id="IPR036724">
    <property type="entry name" value="Cobalamin-bd_sf"/>
</dbReference>
<protein>
    <submittedName>
        <fullName evidence="7">B12 binding protein</fullName>
    </submittedName>
</protein>
<evidence type="ECO:0000313" key="8">
    <source>
        <dbReference type="Proteomes" id="UP000295510"/>
    </source>
</evidence>
<dbReference type="GO" id="GO:0031419">
    <property type="term" value="F:cobalamin binding"/>
    <property type="evidence" value="ECO:0007669"/>
    <property type="project" value="InterPro"/>
</dbReference>
<dbReference type="OrthoDB" id="9800334at2"/>
<organism evidence="7 8">
    <name type="scientific">Tepidicella xavieri</name>
    <dbReference type="NCBI Taxonomy" id="360241"/>
    <lineage>
        <taxon>Bacteria</taxon>
        <taxon>Pseudomonadati</taxon>
        <taxon>Pseudomonadota</taxon>
        <taxon>Betaproteobacteria</taxon>
        <taxon>Burkholderiales</taxon>
        <taxon>Tepidicella</taxon>
    </lineage>
</organism>
<keyword evidence="1" id="KW-0678">Repressor</keyword>
<dbReference type="Proteomes" id="UP000295510">
    <property type="component" value="Unassembled WGS sequence"/>
</dbReference>
<dbReference type="Pfam" id="PF02310">
    <property type="entry name" value="B12-binding"/>
    <property type="match status" value="1"/>
</dbReference>
<dbReference type="InterPro" id="IPR006158">
    <property type="entry name" value="Cobalamin-bd"/>
</dbReference>
<keyword evidence="3" id="KW-0238">DNA-binding</keyword>
<dbReference type="SUPFAM" id="SSF52242">
    <property type="entry name" value="Cobalamin (vitamin B12)-binding domain"/>
    <property type="match status" value="1"/>
</dbReference>
<dbReference type="PANTHER" id="PTHR30204">
    <property type="entry name" value="REDOX-CYCLING DRUG-SENSING TRANSCRIPTIONAL ACTIVATOR SOXR"/>
    <property type="match status" value="1"/>
</dbReference>
<comment type="caution">
    <text evidence="7">The sequence shown here is derived from an EMBL/GenBank/DDBJ whole genome shotgun (WGS) entry which is preliminary data.</text>
</comment>
<dbReference type="InterPro" id="IPR009061">
    <property type="entry name" value="DNA-bd_dom_put_sf"/>
</dbReference>
<evidence type="ECO:0000259" key="5">
    <source>
        <dbReference type="PROSITE" id="PS50937"/>
    </source>
</evidence>
<keyword evidence="4" id="KW-0804">Transcription</keyword>